<dbReference type="PANTHER" id="PTHR24020">
    <property type="entry name" value="COLLAGEN ALPHA"/>
    <property type="match status" value="1"/>
</dbReference>
<evidence type="ECO:0000313" key="2">
    <source>
        <dbReference type="EMBL" id="KAK7108129.1"/>
    </source>
</evidence>
<dbReference type="SUPFAM" id="SSF53300">
    <property type="entry name" value="vWA-like"/>
    <property type="match status" value="1"/>
</dbReference>
<dbReference type="EMBL" id="JBAMIC010000004">
    <property type="protein sequence ID" value="KAK7108129.1"/>
    <property type="molecule type" value="Genomic_DNA"/>
</dbReference>
<feature type="domain" description="VWFA" evidence="1">
    <location>
        <begin position="35"/>
        <end position="217"/>
    </location>
</feature>
<dbReference type="InterPro" id="IPR036465">
    <property type="entry name" value="vWFA_dom_sf"/>
</dbReference>
<protein>
    <recommendedName>
        <fullName evidence="1">VWFA domain-containing protein</fullName>
    </recommendedName>
</protein>
<comment type="caution">
    <text evidence="2">The sequence shown here is derived from an EMBL/GenBank/DDBJ whole genome shotgun (WGS) entry which is preliminary data.</text>
</comment>
<reference evidence="2 3" key="1">
    <citation type="submission" date="2024-02" db="EMBL/GenBank/DDBJ databases">
        <title>Chromosome-scale genome assembly of the rough periwinkle Littorina saxatilis.</title>
        <authorList>
            <person name="De Jode A."/>
            <person name="Faria R."/>
            <person name="Formenti G."/>
            <person name="Sims Y."/>
            <person name="Smith T.P."/>
            <person name="Tracey A."/>
            <person name="Wood J.M.D."/>
            <person name="Zagrodzka Z.B."/>
            <person name="Johannesson K."/>
            <person name="Butlin R.K."/>
            <person name="Leder E.H."/>
        </authorList>
    </citation>
    <scope>NUCLEOTIDE SEQUENCE [LARGE SCALE GENOMIC DNA]</scope>
    <source>
        <strain evidence="2">Snail1</strain>
        <tissue evidence="2">Muscle</tissue>
    </source>
</reference>
<evidence type="ECO:0000259" key="1">
    <source>
        <dbReference type="PROSITE" id="PS50234"/>
    </source>
</evidence>
<keyword evidence="3" id="KW-1185">Reference proteome</keyword>
<gene>
    <name evidence="2" type="ORF">V1264_015921</name>
</gene>
<dbReference type="InterPro" id="IPR050525">
    <property type="entry name" value="ECM_Assembly_Org"/>
</dbReference>
<organism evidence="2 3">
    <name type="scientific">Littorina saxatilis</name>
    <dbReference type="NCBI Taxonomy" id="31220"/>
    <lineage>
        <taxon>Eukaryota</taxon>
        <taxon>Metazoa</taxon>
        <taxon>Spiralia</taxon>
        <taxon>Lophotrochozoa</taxon>
        <taxon>Mollusca</taxon>
        <taxon>Gastropoda</taxon>
        <taxon>Caenogastropoda</taxon>
        <taxon>Littorinimorpha</taxon>
        <taxon>Littorinoidea</taxon>
        <taxon>Littorinidae</taxon>
        <taxon>Littorina</taxon>
    </lineage>
</organism>
<dbReference type="InterPro" id="IPR002035">
    <property type="entry name" value="VWF_A"/>
</dbReference>
<sequence length="245" mass="26921">MTVNNGSQSGNYSKENATRDNFENEFILGNKRPRDILIIVDASASINEAGLKYIKGGLKQMVDLFCGGFGENTTNHRMAIAQFSSDAVGSYSFKAKQSKQDLYDAIDALYPMFAYTCTAEALTFARTVFDENNGGRFDSPSRSDTLLITDGQSNCDGNVTEAARQLQEVSTVWALGINVQDNPGAKAEIQSIVSRNDPYHIFSLGRFADFETMIENIKESRGTDGPCIEIEDEHSINQTSTTSFP</sequence>
<name>A0AAN9BN73_9CAEN</name>
<dbReference type="CDD" id="cd01450">
    <property type="entry name" value="vWFA_subfamily_ECM"/>
    <property type="match status" value="1"/>
</dbReference>
<proteinExistence type="predicted"/>
<evidence type="ECO:0000313" key="3">
    <source>
        <dbReference type="Proteomes" id="UP001374579"/>
    </source>
</evidence>
<dbReference type="SMART" id="SM00327">
    <property type="entry name" value="VWA"/>
    <property type="match status" value="1"/>
</dbReference>
<dbReference type="AlphaFoldDB" id="A0AAN9BN73"/>
<dbReference type="PROSITE" id="PS50234">
    <property type="entry name" value="VWFA"/>
    <property type="match status" value="1"/>
</dbReference>
<dbReference type="Proteomes" id="UP001374579">
    <property type="component" value="Unassembled WGS sequence"/>
</dbReference>
<accession>A0AAN9BN73</accession>
<dbReference type="PANTHER" id="PTHR24020:SF87">
    <property type="entry name" value="COLLAGEN ALPHA-1(VI) CHAIN-LIKE"/>
    <property type="match status" value="1"/>
</dbReference>
<dbReference type="Gene3D" id="3.40.50.410">
    <property type="entry name" value="von Willebrand factor, type A domain"/>
    <property type="match status" value="1"/>
</dbReference>
<dbReference type="Pfam" id="PF00092">
    <property type="entry name" value="VWA"/>
    <property type="match status" value="1"/>
</dbReference>